<keyword evidence="4" id="KW-1185">Reference proteome</keyword>
<organism evidence="3 4">
    <name type="scientific">Lentzea jiangxiensis</name>
    <dbReference type="NCBI Taxonomy" id="641025"/>
    <lineage>
        <taxon>Bacteria</taxon>
        <taxon>Bacillati</taxon>
        <taxon>Actinomycetota</taxon>
        <taxon>Actinomycetes</taxon>
        <taxon>Pseudonocardiales</taxon>
        <taxon>Pseudonocardiaceae</taxon>
        <taxon>Lentzea</taxon>
    </lineage>
</organism>
<gene>
    <name evidence="3" type="ORF">SAMN05421507_12197</name>
</gene>
<keyword evidence="2" id="KW-0472">Membrane</keyword>
<dbReference type="STRING" id="641025.SAMN05421507_12197"/>
<protein>
    <submittedName>
        <fullName evidence="3">Uncharacterized protein</fullName>
    </submittedName>
</protein>
<evidence type="ECO:0000256" key="1">
    <source>
        <dbReference type="SAM" id="MobiDB-lite"/>
    </source>
</evidence>
<sequence length="162" mass="16459">MIPPVQMRRTRLGQALLVVAGLINVLPGAGAVSPGSMRPAYGVDITGETTEVLLRHRAVLLALVGVLAIVSAFRPVLRPAAITGNAISMGAFLLLVLSTPALSPQVVRVAQVDAAALLVLAAAAVLLRPAARSGSTSGWRRSRTRCCSPPGSGTGPAAVGAR</sequence>
<feature type="transmembrane region" description="Helical" evidence="2">
    <location>
        <begin position="80"/>
        <end position="102"/>
    </location>
</feature>
<reference evidence="4" key="1">
    <citation type="submission" date="2016-10" db="EMBL/GenBank/DDBJ databases">
        <authorList>
            <person name="Varghese N."/>
            <person name="Submissions S."/>
        </authorList>
    </citation>
    <scope>NUCLEOTIDE SEQUENCE [LARGE SCALE GENOMIC DNA]</scope>
    <source>
        <strain evidence="4">CGMCC 4.6609</strain>
    </source>
</reference>
<keyword evidence="2" id="KW-0812">Transmembrane</keyword>
<evidence type="ECO:0000256" key="2">
    <source>
        <dbReference type="SAM" id="Phobius"/>
    </source>
</evidence>
<keyword evidence="2" id="KW-1133">Transmembrane helix</keyword>
<dbReference type="Proteomes" id="UP000199691">
    <property type="component" value="Unassembled WGS sequence"/>
</dbReference>
<proteinExistence type="predicted"/>
<dbReference type="AlphaFoldDB" id="A0A1H0WQZ0"/>
<feature type="transmembrane region" description="Helical" evidence="2">
    <location>
        <begin position="55"/>
        <end position="73"/>
    </location>
</feature>
<dbReference type="EMBL" id="FNIX01000021">
    <property type="protein sequence ID" value="SDP93087.1"/>
    <property type="molecule type" value="Genomic_DNA"/>
</dbReference>
<feature type="transmembrane region" description="Helical" evidence="2">
    <location>
        <begin position="114"/>
        <end position="131"/>
    </location>
</feature>
<name>A0A1H0WQZ0_9PSEU</name>
<evidence type="ECO:0000313" key="3">
    <source>
        <dbReference type="EMBL" id="SDP93087.1"/>
    </source>
</evidence>
<feature type="region of interest" description="Disordered" evidence="1">
    <location>
        <begin position="134"/>
        <end position="162"/>
    </location>
</feature>
<evidence type="ECO:0000313" key="4">
    <source>
        <dbReference type="Proteomes" id="UP000199691"/>
    </source>
</evidence>
<accession>A0A1H0WQZ0</accession>